<dbReference type="OrthoDB" id="5805552at2759"/>
<reference evidence="4" key="1">
    <citation type="submission" date="2016-06" db="UniProtKB">
        <authorList>
            <consortium name="WormBaseParasite"/>
        </authorList>
    </citation>
    <scope>IDENTIFICATION</scope>
</reference>
<dbReference type="WBParaSite" id="GPUH_0000350801-mRNA-1">
    <property type="protein sequence ID" value="GPUH_0000350801-mRNA-1"/>
    <property type="gene ID" value="GPUH_0000350801"/>
</dbReference>
<name>A0A183D461_9BILA</name>
<organism evidence="4">
    <name type="scientific">Gongylonema pulchrum</name>
    <dbReference type="NCBI Taxonomy" id="637853"/>
    <lineage>
        <taxon>Eukaryota</taxon>
        <taxon>Metazoa</taxon>
        <taxon>Ecdysozoa</taxon>
        <taxon>Nematoda</taxon>
        <taxon>Chromadorea</taxon>
        <taxon>Rhabditida</taxon>
        <taxon>Spirurina</taxon>
        <taxon>Spiruromorpha</taxon>
        <taxon>Spiruroidea</taxon>
        <taxon>Gongylonematidae</taxon>
        <taxon>Gongylonema</taxon>
    </lineage>
</organism>
<protein>
    <submittedName>
        <fullName evidence="2 4">Uncharacterized protein</fullName>
    </submittedName>
</protein>
<sequence length="146" mass="16375">MLDDDENGNPKTVLANGLERQQGTRWHEFKSGKTRYQLPFSRNWLHASANDDNKHSCDASSEDSDDLPTDVQASTICVAPSMPPFTVDPRHNSLKRRRRSRVSISERLPYPVDAIIKSSTTSAFGNVKIILIFENLVDKNSTATTE</sequence>
<dbReference type="EMBL" id="UYRT01006040">
    <property type="protein sequence ID" value="VDK39813.1"/>
    <property type="molecule type" value="Genomic_DNA"/>
</dbReference>
<reference evidence="2 3" key="2">
    <citation type="submission" date="2018-11" db="EMBL/GenBank/DDBJ databases">
        <authorList>
            <consortium name="Pathogen Informatics"/>
        </authorList>
    </citation>
    <scope>NUCLEOTIDE SEQUENCE [LARGE SCALE GENOMIC DNA]</scope>
</reference>
<feature type="region of interest" description="Disordered" evidence="1">
    <location>
        <begin position="1"/>
        <end position="29"/>
    </location>
</feature>
<dbReference type="AlphaFoldDB" id="A0A183D461"/>
<feature type="region of interest" description="Disordered" evidence="1">
    <location>
        <begin position="51"/>
        <end position="102"/>
    </location>
</feature>
<keyword evidence="3" id="KW-1185">Reference proteome</keyword>
<evidence type="ECO:0000313" key="3">
    <source>
        <dbReference type="Proteomes" id="UP000271098"/>
    </source>
</evidence>
<evidence type="ECO:0000313" key="2">
    <source>
        <dbReference type="EMBL" id="VDK39813.1"/>
    </source>
</evidence>
<accession>A0A183D461</accession>
<feature type="compositionally biased region" description="Basic residues" evidence="1">
    <location>
        <begin position="92"/>
        <end position="101"/>
    </location>
</feature>
<evidence type="ECO:0000256" key="1">
    <source>
        <dbReference type="SAM" id="MobiDB-lite"/>
    </source>
</evidence>
<proteinExistence type="predicted"/>
<gene>
    <name evidence="2" type="ORF">GPUH_LOCUS3502</name>
</gene>
<evidence type="ECO:0000313" key="4">
    <source>
        <dbReference type="WBParaSite" id="GPUH_0000350801-mRNA-1"/>
    </source>
</evidence>
<dbReference type="Proteomes" id="UP000271098">
    <property type="component" value="Unassembled WGS sequence"/>
</dbReference>